<proteinExistence type="predicted"/>
<organism evidence="2 3">
    <name type="scientific">Suilimivivens aceti</name>
    <dbReference type="NCBI Taxonomy" id="2981774"/>
    <lineage>
        <taxon>Bacteria</taxon>
        <taxon>Bacillati</taxon>
        <taxon>Bacillota</taxon>
        <taxon>Clostridia</taxon>
        <taxon>Lachnospirales</taxon>
        <taxon>Lachnospiraceae</taxon>
        <taxon>Suilimivivens</taxon>
    </lineage>
</organism>
<keyword evidence="3" id="KW-1185">Reference proteome</keyword>
<accession>A0ABT2SYB9</accession>
<protein>
    <submittedName>
        <fullName evidence="2">Protease complex subunit PrcB family protein</fullName>
    </submittedName>
</protein>
<sequence length="144" mass="16165">MKKKYRKTGSMALLLILLWGLLSLTGCKKETDNLEKVKDLAFTVTAEENIPEELLKTLQEKQTDGFKVTYQDNGFMYLCRGYGEQETGGYSIVVESLYETANAIYFDTTLKGPVPGENGGKKESVSYPYIVIKAELVDKPVVFE</sequence>
<dbReference type="InterPro" id="IPR025748">
    <property type="entry name" value="PrcB_C_dom"/>
</dbReference>
<gene>
    <name evidence="2" type="ORF">OCV77_00470</name>
</gene>
<evidence type="ECO:0000313" key="2">
    <source>
        <dbReference type="EMBL" id="MCU6742988.1"/>
    </source>
</evidence>
<evidence type="ECO:0000259" key="1">
    <source>
        <dbReference type="Pfam" id="PF14343"/>
    </source>
</evidence>
<dbReference type="GO" id="GO:0006508">
    <property type="term" value="P:proteolysis"/>
    <property type="evidence" value="ECO:0007669"/>
    <property type="project" value="UniProtKB-KW"/>
</dbReference>
<name>A0ABT2SYB9_9FIRM</name>
<keyword evidence="2" id="KW-0645">Protease</keyword>
<reference evidence="2 3" key="1">
    <citation type="journal article" date="2021" name="ISME Commun">
        <title>Automated analysis of genomic sequences facilitates high-throughput and comprehensive description of bacteria.</title>
        <authorList>
            <person name="Hitch T.C.A."/>
        </authorList>
    </citation>
    <scope>NUCLEOTIDE SEQUENCE [LARGE SCALE GENOMIC DNA]</scope>
    <source>
        <strain evidence="2 3">Sanger_18</strain>
    </source>
</reference>
<dbReference type="EMBL" id="JAOQKJ010000001">
    <property type="protein sequence ID" value="MCU6742988.1"/>
    <property type="molecule type" value="Genomic_DNA"/>
</dbReference>
<dbReference type="GO" id="GO:0008233">
    <property type="term" value="F:peptidase activity"/>
    <property type="evidence" value="ECO:0007669"/>
    <property type="project" value="UniProtKB-KW"/>
</dbReference>
<dbReference type="Pfam" id="PF14343">
    <property type="entry name" value="PrcB_C"/>
    <property type="match status" value="1"/>
</dbReference>
<keyword evidence="2" id="KW-0378">Hydrolase</keyword>
<dbReference type="PROSITE" id="PS51257">
    <property type="entry name" value="PROKAR_LIPOPROTEIN"/>
    <property type="match status" value="1"/>
</dbReference>
<evidence type="ECO:0000313" key="3">
    <source>
        <dbReference type="Proteomes" id="UP001652432"/>
    </source>
</evidence>
<dbReference type="Proteomes" id="UP001652432">
    <property type="component" value="Unassembled WGS sequence"/>
</dbReference>
<comment type="caution">
    <text evidence="2">The sequence shown here is derived from an EMBL/GenBank/DDBJ whole genome shotgun (WGS) entry which is preliminary data.</text>
</comment>
<feature type="domain" description="PrcB C-terminal" evidence="1">
    <location>
        <begin position="76"/>
        <end position="133"/>
    </location>
</feature>
<dbReference type="RefSeq" id="WP_262572304.1">
    <property type="nucleotide sequence ID" value="NZ_JAOQKJ010000001.1"/>
</dbReference>